<keyword evidence="1" id="KW-0175">Coiled coil</keyword>
<keyword evidence="3" id="KW-0812">Transmembrane</keyword>
<evidence type="ECO:0000256" key="3">
    <source>
        <dbReference type="SAM" id="Phobius"/>
    </source>
</evidence>
<comment type="caution">
    <text evidence="4">The sequence shown here is derived from an EMBL/GenBank/DDBJ whole genome shotgun (WGS) entry which is preliminary data.</text>
</comment>
<keyword evidence="3" id="KW-1133">Transmembrane helix</keyword>
<evidence type="ECO:0000313" key="5">
    <source>
        <dbReference type="Proteomes" id="UP001596043"/>
    </source>
</evidence>
<feature type="coiled-coil region" evidence="1">
    <location>
        <begin position="135"/>
        <end position="200"/>
    </location>
</feature>
<feature type="region of interest" description="Disordered" evidence="2">
    <location>
        <begin position="1"/>
        <end position="25"/>
    </location>
</feature>
<protein>
    <recommendedName>
        <fullName evidence="6">DUF4179 domain-containing protein</fullName>
    </recommendedName>
</protein>
<evidence type="ECO:0000313" key="4">
    <source>
        <dbReference type="EMBL" id="MFC4634956.1"/>
    </source>
</evidence>
<keyword evidence="3" id="KW-0472">Membrane</keyword>
<evidence type="ECO:0008006" key="6">
    <source>
        <dbReference type="Google" id="ProtNLM"/>
    </source>
</evidence>
<sequence length="201" mass="22841">MAQDLRNMLKHAKETHTSPLRAGHQSRFEDRLSKALPQENIPSGSKKGVFFFMKIAAMLVIACGIIWGVAKFAFAKADSESPQLVQQSPKESKEDRILQLSDLSPDFKKIEDYYLASINLELARLEITDENQELIDSFLKQLSKLDEEYKLLNKELTESGISEEMVNAMIDNLKLRAELLSKLKRKLTELKASQEDAIQTI</sequence>
<dbReference type="Proteomes" id="UP001596043">
    <property type="component" value="Unassembled WGS sequence"/>
</dbReference>
<dbReference type="RefSeq" id="WP_379979717.1">
    <property type="nucleotide sequence ID" value="NZ_JBHSFV010000008.1"/>
</dbReference>
<gene>
    <name evidence="4" type="ORF">ACFO3O_13630</name>
</gene>
<reference evidence="5" key="1">
    <citation type="journal article" date="2019" name="Int. J. Syst. Evol. Microbiol.">
        <title>The Global Catalogue of Microorganisms (GCM) 10K type strain sequencing project: providing services to taxonomists for standard genome sequencing and annotation.</title>
        <authorList>
            <consortium name="The Broad Institute Genomics Platform"/>
            <consortium name="The Broad Institute Genome Sequencing Center for Infectious Disease"/>
            <person name="Wu L."/>
            <person name="Ma J."/>
        </authorList>
    </citation>
    <scope>NUCLEOTIDE SEQUENCE [LARGE SCALE GENOMIC DNA]</scope>
    <source>
        <strain evidence="5">YJ-61-S</strain>
    </source>
</reference>
<dbReference type="EMBL" id="JBHSFV010000008">
    <property type="protein sequence ID" value="MFC4634956.1"/>
    <property type="molecule type" value="Genomic_DNA"/>
</dbReference>
<evidence type="ECO:0000256" key="1">
    <source>
        <dbReference type="SAM" id="Coils"/>
    </source>
</evidence>
<evidence type="ECO:0000256" key="2">
    <source>
        <dbReference type="SAM" id="MobiDB-lite"/>
    </source>
</evidence>
<accession>A0ABV9HZL4</accession>
<feature type="transmembrane region" description="Helical" evidence="3">
    <location>
        <begin position="49"/>
        <end position="70"/>
    </location>
</feature>
<organism evidence="4 5">
    <name type="scientific">Dokdonia ponticola</name>
    <dbReference type="NCBI Taxonomy" id="2041041"/>
    <lineage>
        <taxon>Bacteria</taxon>
        <taxon>Pseudomonadati</taxon>
        <taxon>Bacteroidota</taxon>
        <taxon>Flavobacteriia</taxon>
        <taxon>Flavobacteriales</taxon>
        <taxon>Flavobacteriaceae</taxon>
        <taxon>Dokdonia</taxon>
    </lineage>
</organism>
<keyword evidence="5" id="KW-1185">Reference proteome</keyword>
<proteinExistence type="predicted"/>
<name>A0ABV9HZL4_9FLAO</name>